<dbReference type="GeneID" id="89538350"/>
<sequence length="77" mass="8733">MPLSDEGWQDITPGEGMTPVIRFSENVLRKMDYRILEARAELAAKGVYCEHTTAAAWMRLRVKGELRPNPLHAPLRA</sequence>
<dbReference type="AlphaFoldDB" id="A0A0E2HRS9"/>
<evidence type="ECO:0000313" key="1">
    <source>
        <dbReference type="EMBL" id="ENZ17807.1"/>
    </source>
</evidence>
<gene>
    <name evidence="1" type="ORF">HMPREF1090_01356</name>
</gene>
<dbReference type="PATRIC" id="fig|999408.3.peg.1459"/>
<proteinExistence type="predicted"/>
<reference evidence="1 2" key="1">
    <citation type="submission" date="2013-01" db="EMBL/GenBank/DDBJ databases">
        <title>The Genome Sequence of Clostridium clostridioforme 90A8.</title>
        <authorList>
            <consortium name="The Broad Institute Genome Sequencing Platform"/>
            <person name="Earl A."/>
            <person name="Ward D."/>
            <person name="Feldgarden M."/>
            <person name="Gevers D."/>
            <person name="Courvalin P."/>
            <person name="Lambert T."/>
            <person name="Walker B."/>
            <person name="Young S.K."/>
            <person name="Zeng Q."/>
            <person name="Gargeya S."/>
            <person name="Fitzgerald M."/>
            <person name="Haas B."/>
            <person name="Abouelleil A."/>
            <person name="Alvarado L."/>
            <person name="Arachchi H.M."/>
            <person name="Berlin A.M."/>
            <person name="Chapman S.B."/>
            <person name="Dewar J."/>
            <person name="Goldberg J."/>
            <person name="Griggs A."/>
            <person name="Gujja S."/>
            <person name="Hansen M."/>
            <person name="Howarth C."/>
            <person name="Imamovic A."/>
            <person name="Larimer J."/>
            <person name="McCowan C."/>
            <person name="Murphy C."/>
            <person name="Neiman D."/>
            <person name="Pearson M."/>
            <person name="Priest M."/>
            <person name="Roberts A."/>
            <person name="Saif S."/>
            <person name="Shea T."/>
            <person name="Sisk P."/>
            <person name="Sykes S."/>
            <person name="Wortman J."/>
            <person name="Nusbaum C."/>
            <person name="Birren B."/>
        </authorList>
    </citation>
    <scope>NUCLEOTIDE SEQUENCE [LARGE SCALE GENOMIC DNA]</scope>
    <source>
        <strain evidence="1 2">90A8</strain>
    </source>
</reference>
<dbReference type="Proteomes" id="UP000013085">
    <property type="component" value="Unassembled WGS sequence"/>
</dbReference>
<name>A0A0E2HRS9_9FIRM</name>
<dbReference type="HOGENOM" id="CLU_2631896_0_0_9"/>
<organism evidence="1 2">
    <name type="scientific">[Clostridium] clostridioforme 90A8</name>
    <dbReference type="NCBI Taxonomy" id="999408"/>
    <lineage>
        <taxon>Bacteria</taxon>
        <taxon>Bacillati</taxon>
        <taxon>Bacillota</taxon>
        <taxon>Clostridia</taxon>
        <taxon>Lachnospirales</taxon>
        <taxon>Lachnospiraceae</taxon>
        <taxon>Enterocloster</taxon>
    </lineage>
</organism>
<dbReference type="EMBL" id="AGYR01000012">
    <property type="protein sequence ID" value="ENZ17807.1"/>
    <property type="molecule type" value="Genomic_DNA"/>
</dbReference>
<accession>A0A0E2HRS9</accession>
<evidence type="ECO:0000313" key="2">
    <source>
        <dbReference type="Proteomes" id="UP000013085"/>
    </source>
</evidence>
<comment type="caution">
    <text evidence="1">The sequence shown here is derived from an EMBL/GenBank/DDBJ whole genome shotgun (WGS) entry which is preliminary data.</text>
</comment>
<dbReference type="RefSeq" id="WP_002584393.1">
    <property type="nucleotide sequence ID" value="NZ_KB851009.1"/>
</dbReference>
<protein>
    <submittedName>
        <fullName evidence="1">Uncharacterized protein</fullName>
    </submittedName>
</protein>